<dbReference type="EMBL" id="CP045905">
    <property type="protein sequence ID" value="QQP36889.1"/>
    <property type="molecule type" value="Genomic_DNA"/>
</dbReference>
<keyword evidence="2" id="KW-1185">Reference proteome</keyword>
<proteinExistence type="predicted"/>
<evidence type="ECO:0000313" key="1">
    <source>
        <dbReference type="EMBL" id="QQP36889.1"/>
    </source>
</evidence>
<accession>A0A7T8GSB6</accession>
<protein>
    <submittedName>
        <fullName evidence="1">Uncharacterized protein</fullName>
    </submittedName>
</protein>
<dbReference type="AlphaFoldDB" id="A0A7T8GSB6"/>
<dbReference type="Proteomes" id="UP000595437">
    <property type="component" value="Chromosome 16"/>
</dbReference>
<name>A0A7T8GSB6_CALRO</name>
<sequence>MDTVKVVWEVPMGNLRSLVMDNLSLVILVAMDRQQPISTLLLHNLEEQLMALMHNTEEKVCLKQTMDKHNTVQPLMEQMRHNITKDRYMNKLVSLMPLDSLLLKTHMVQLLRQLNLEEPTEGLSSNMHSSRSLMHRHKFYLM</sequence>
<organism evidence="1 2">
    <name type="scientific">Caligus rogercresseyi</name>
    <name type="common">Sea louse</name>
    <dbReference type="NCBI Taxonomy" id="217165"/>
    <lineage>
        <taxon>Eukaryota</taxon>
        <taxon>Metazoa</taxon>
        <taxon>Ecdysozoa</taxon>
        <taxon>Arthropoda</taxon>
        <taxon>Crustacea</taxon>
        <taxon>Multicrustacea</taxon>
        <taxon>Hexanauplia</taxon>
        <taxon>Copepoda</taxon>
        <taxon>Siphonostomatoida</taxon>
        <taxon>Caligidae</taxon>
        <taxon>Caligus</taxon>
    </lineage>
</organism>
<evidence type="ECO:0000313" key="2">
    <source>
        <dbReference type="Proteomes" id="UP000595437"/>
    </source>
</evidence>
<gene>
    <name evidence="1" type="ORF">FKW44_022123</name>
</gene>
<reference evidence="2" key="1">
    <citation type="submission" date="2021-01" db="EMBL/GenBank/DDBJ databases">
        <title>Caligus Genome Assembly.</title>
        <authorList>
            <person name="Gallardo-Escarate C."/>
        </authorList>
    </citation>
    <scope>NUCLEOTIDE SEQUENCE [LARGE SCALE GENOMIC DNA]</scope>
</reference>